<dbReference type="EMBL" id="JAMYRI010000006">
    <property type="protein sequence ID" value="MER9284725.1"/>
    <property type="molecule type" value="Genomic_DNA"/>
</dbReference>
<organism evidence="1 2">
    <name type="scientific">Mesorhizobium australicum</name>
    <dbReference type="NCBI Taxonomy" id="536018"/>
    <lineage>
        <taxon>Bacteria</taxon>
        <taxon>Pseudomonadati</taxon>
        <taxon>Pseudomonadota</taxon>
        <taxon>Alphaproteobacteria</taxon>
        <taxon>Hyphomicrobiales</taxon>
        <taxon>Phyllobacteriaceae</taxon>
        <taxon>Mesorhizobium</taxon>
    </lineage>
</organism>
<reference evidence="1 2" key="1">
    <citation type="journal article" date="2024" name="Proc. Natl. Acad. Sci. U.S.A.">
        <title>The evolutionary genomics of adaptation to stress in wild rhizobium bacteria.</title>
        <authorList>
            <person name="Kehlet-Delgado H."/>
            <person name="Montoya A.P."/>
            <person name="Jensen K.T."/>
            <person name="Wendlandt C.E."/>
            <person name="Dexheimer C."/>
            <person name="Roberts M."/>
            <person name="Torres Martinez L."/>
            <person name="Friesen M.L."/>
            <person name="Griffitts J.S."/>
            <person name="Porter S.S."/>
        </authorList>
    </citation>
    <scope>NUCLEOTIDE SEQUENCE [LARGE SCALE GENOMIC DNA]</scope>
    <source>
        <strain evidence="1 2">M0468</strain>
    </source>
</reference>
<name>A0ACC6SY69_9HYPH</name>
<sequence length="319" mass="35737">MSVLSDRHYHDEAAAYKFVEARIWPNGPTCPHCGGVERISKMEGKSTRIGTYKCYQCRKPFTVKIGTIFEASHVKLNHWLQAIFLIASSKKGISSNQLHRTLGVTLKTAWFISHRIREAMRDGKLGPLGGNGMIVEADETYYGPTKEKRTMTTSGRPFTKSGKTGPSNKRAILGLVERGGSVRTFHVVQATKVNVAALVTENVHRESTLYTDESKLYHGMDGHFAGHETTKHTGGEYVRYVGDAVIHSNTIESYFSVFKRGMRGTYQHCAEKHLHRYLAEFDFRHNSRVALGVNDEARAARILDGVVGKRLTYETTSAR</sequence>
<comment type="caution">
    <text evidence="1">The sequence shown here is derived from an EMBL/GenBank/DDBJ whole genome shotgun (WGS) entry which is preliminary data.</text>
</comment>
<dbReference type="Proteomes" id="UP001480082">
    <property type="component" value="Unassembled WGS sequence"/>
</dbReference>
<protein>
    <submittedName>
        <fullName evidence="1">IS1595 family transposase</fullName>
    </submittedName>
</protein>
<evidence type="ECO:0000313" key="1">
    <source>
        <dbReference type="EMBL" id="MER9284725.1"/>
    </source>
</evidence>
<keyword evidence="2" id="KW-1185">Reference proteome</keyword>
<evidence type="ECO:0000313" key="2">
    <source>
        <dbReference type="Proteomes" id="UP001480082"/>
    </source>
</evidence>
<gene>
    <name evidence="1" type="ORF">NKI81_12265</name>
</gene>
<proteinExistence type="predicted"/>
<accession>A0ACC6SY69</accession>